<organism evidence="3 4">
    <name type="scientific">Nicrophorus vespilloides</name>
    <name type="common">Boreal carrion beetle</name>
    <dbReference type="NCBI Taxonomy" id="110193"/>
    <lineage>
        <taxon>Eukaryota</taxon>
        <taxon>Metazoa</taxon>
        <taxon>Ecdysozoa</taxon>
        <taxon>Arthropoda</taxon>
        <taxon>Hexapoda</taxon>
        <taxon>Insecta</taxon>
        <taxon>Pterygota</taxon>
        <taxon>Neoptera</taxon>
        <taxon>Endopterygota</taxon>
        <taxon>Coleoptera</taxon>
        <taxon>Polyphaga</taxon>
        <taxon>Staphyliniformia</taxon>
        <taxon>Silphidae</taxon>
        <taxon>Nicrophorinae</taxon>
        <taxon>Nicrophorus</taxon>
    </lineage>
</organism>
<name>A0ABM1MQE4_NICVS</name>
<dbReference type="InterPro" id="IPR001611">
    <property type="entry name" value="Leu-rich_rpt"/>
</dbReference>
<dbReference type="InterPro" id="IPR032675">
    <property type="entry name" value="LRR_dom_sf"/>
</dbReference>
<dbReference type="Proteomes" id="UP000695000">
    <property type="component" value="Unplaced"/>
</dbReference>
<dbReference type="GeneID" id="108562836"/>
<evidence type="ECO:0000256" key="2">
    <source>
        <dbReference type="ARBA" id="ARBA00022737"/>
    </source>
</evidence>
<protein>
    <submittedName>
        <fullName evidence="4">Protein phosphatase 1 regulatory subunit 42-like</fullName>
    </submittedName>
</protein>
<keyword evidence="3" id="KW-1185">Reference proteome</keyword>
<dbReference type="SUPFAM" id="SSF52058">
    <property type="entry name" value="L domain-like"/>
    <property type="match status" value="1"/>
</dbReference>
<dbReference type="SMART" id="SM00365">
    <property type="entry name" value="LRR_SD22"/>
    <property type="match status" value="5"/>
</dbReference>
<sequence>MLERADDKSSSEKIKKQTHLYMQDRSMKCIPKLSSYENLCVVYLHGNRIESIENLDAAVNLTSLYLQNNQIEKLQNLGTFRRLKKLHLGHNRISVVENLSGLDNLQELHLEKQQLRKGECLCFDPRSITDISSTLQVLNISHNCIKSIKILNPLKSVRVFNASHNKLDDIEDILKTVQQWYYLYEASFTGNPVAKRHKYRENIIARTVRLELLDKKEINETTRCFIKRLERVTKVSPSVNLADLHDLPKNYPHPLQKAVSCSIIQKGLSVLGKCNADDEYVPWQALPQSLKKKKGVPGERKNIAAALGGNGQFKLGNM</sequence>
<gene>
    <name evidence="4" type="primary">LOC108562836</name>
</gene>
<dbReference type="InterPro" id="IPR025875">
    <property type="entry name" value="Leu-rich_rpt_4"/>
</dbReference>
<accession>A0ABM1MQE4</accession>
<dbReference type="InterPro" id="IPR050836">
    <property type="entry name" value="SDS22/Internalin_LRR"/>
</dbReference>
<dbReference type="CDD" id="cd21340">
    <property type="entry name" value="PPP1R42"/>
    <property type="match status" value="1"/>
</dbReference>
<keyword evidence="1" id="KW-0433">Leucine-rich repeat</keyword>
<evidence type="ECO:0000313" key="4">
    <source>
        <dbReference type="RefSeq" id="XP_017776794.1"/>
    </source>
</evidence>
<dbReference type="RefSeq" id="XP_017776794.1">
    <property type="nucleotide sequence ID" value="XM_017921305.1"/>
</dbReference>
<dbReference type="PANTHER" id="PTHR46652">
    <property type="entry name" value="LEUCINE-RICH REPEAT AND IQ DOMAIN-CONTAINING PROTEIN 1-RELATED"/>
    <property type="match status" value="1"/>
</dbReference>
<dbReference type="Pfam" id="PF12799">
    <property type="entry name" value="LRR_4"/>
    <property type="match status" value="2"/>
</dbReference>
<dbReference type="Gene3D" id="3.80.10.10">
    <property type="entry name" value="Ribonuclease Inhibitor"/>
    <property type="match status" value="2"/>
</dbReference>
<dbReference type="PANTHER" id="PTHR46652:SF3">
    <property type="entry name" value="LEUCINE-RICH REPEAT-CONTAINING PROTEIN 9"/>
    <property type="match status" value="1"/>
</dbReference>
<evidence type="ECO:0000256" key="1">
    <source>
        <dbReference type="ARBA" id="ARBA00022614"/>
    </source>
</evidence>
<keyword evidence="2" id="KW-0677">Repeat</keyword>
<proteinExistence type="predicted"/>
<reference evidence="4" key="1">
    <citation type="submission" date="2025-08" db="UniProtKB">
        <authorList>
            <consortium name="RefSeq"/>
        </authorList>
    </citation>
    <scope>IDENTIFICATION</scope>
    <source>
        <tissue evidence="4">Whole Larva</tissue>
    </source>
</reference>
<dbReference type="PROSITE" id="PS51450">
    <property type="entry name" value="LRR"/>
    <property type="match status" value="4"/>
</dbReference>
<evidence type="ECO:0000313" key="3">
    <source>
        <dbReference type="Proteomes" id="UP000695000"/>
    </source>
</evidence>